<keyword evidence="2" id="KW-1185">Reference proteome</keyword>
<evidence type="ECO:0000313" key="2">
    <source>
        <dbReference type="Proteomes" id="UP001208570"/>
    </source>
</evidence>
<organism evidence="1 2">
    <name type="scientific">Paralvinella palmiformis</name>
    <dbReference type="NCBI Taxonomy" id="53620"/>
    <lineage>
        <taxon>Eukaryota</taxon>
        <taxon>Metazoa</taxon>
        <taxon>Spiralia</taxon>
        <taxon>Lophotrochozoa</taxon>
        <taxon>Annelida</taxon>
        <taxon>Polychaeta</taxon>
        <taxon>Sedentaria</taxon>
        <taxon>Canalipalpata</taxon>
        <taxon>Terebellida</taxon>
        <taxon>Terebelliformia</taxon>
        <taxon>Alvinellidae</taxon>
        <taxon>Paralvinella</taxon>
    </lineage>
</organism>
<sequence>EDLCGPNPLPGYGKLEHLCKISNDERKFSISSETRDRIIETWNNLEDHDRNSKTFRSAYQSHLGNTMYGRTKSDAAETTVTQRIKFNLCYTPAQLIDPKKNRLVYCIIKHLWLCLNKESTKAEDLCGPNPLPGYGKLEHLCKISNDERKFSISSETRDTIEAWNNLEDHDRSSQNF</sequence>
<feature type="non-terminal residue" evidence="1">
    <location>
        <position position="1"/>
    </location>
</feature>
<name>A0AAD9IQQ0_9ANNE</name>
<dbReference type="AlphaFoldDB" id="A0AAD9IQQ0"/>
<proteinExistence type="predicted"/>
<accession>A0AAD9IQQ0</accession>
<dbReference type="EMBL" id="JAODUP010002021">
    <property type="protein sequence ID" value="KAK2139109.1"/>
    <property type="molecule type" value="Genomic_DNA"/>
</dbReference>
<evidence type="ECO:0000313" key="1">
    <source>
        <dbReference type="EMBL" id="KAK2139109.1"/>
    </source>
</evidence>
<reference evidence="1" key="1">
    <citation type="journal article" date="2023" name="Mol. Biol. Evol.">
        <title>Third-Generation Sequencing Reveals the Adaptive Role of the Epigenome in Three Deep-Sea Polychaetes.</title>
        <authorList>
            <person name="Perez M."/>
            <person name="Aroh O."/>
            <person name="Sun Y."/>
            <person name="Lan Y."/>
            <person name="Juniper S.K."/>
            <person name="Young C.R."/>
            <person name="Angers B."/>
            <person name="Qian P.Y."/>
        </authorList>
    </citation>
    <scope>NUCLEOTIDE SEQUENCE</scope>
    <source>
        <strain evidence="1">P08H-3</strain>
    </source>
</reference>
<gene>
    <name evidence="1" type="ORF">LSH36_2021g00008</name>
</gene>
<dbReference type="PANTHER" id="PTHR47773">
    <property type="entry name" value="SI:DKEY-9I5.2-RELATED"/>
    <property type="match status" value="1"/>
</dbReference>
<dbReference type="Proteomes" id="UP001208570">
    <property type="component" value="Unassembled WGS sequence"/>
</dbReference>
<protein>
    <submittedName>
        <fullName evidence="1">Uncharacterized protein</fullName>
    </submittedName>
</protein>
<dbReference type="PANTHER" id="PTHR47773:SF1">
    <property type="entry name" value="C2H2-TYPE DOMAIN-CONTAINING PROTEIN"/>
    <property type="match status" value="1"/>
</dbReference>
<comment type="caution">
    <text evidence="1">The sequence shown here is derived from an EMBL/GenBank/DDBJ whole genome shotgun (WGS) entry which is preliminary data.</text>
</comment>